<protein>
    <recommendedName>
        <fullName evidence="5">Tetraspanin Tsp3</fullName>
    </recommendedName>
</protein>
<feature type="transmembrane region" description="Helical" evidence="2">
    <location>
        <begin position="27"/>
        <end position="48"/>
    </location>
</feature>
<keyword evidence="2" id="KW-1133">Transmembrane helix</keyword>
<dbReference type="STRING" id="363999.A0A439CRQ6"/>
<evidence type="ECO:0000256" key="1">
    <source>
        <dbReference type="SAM" id="MobiDB-lite"/>
    </source>
</evidence>
<evidence type="ECO:0008006" key="5">
    <source>
        <dbReference type="Google" id="ProtNLM"/>
    </source>
</evidence>
<feature type="transmembrane region" description="Helical" evidence="2">
    <location>
        <begin position="60"/>
        <end position="81"/>
    </location>
</feature>
<evidence type="ECO:0000256" key="2">
    <source>
        <dbReference type="SAM" id="Phobius"/>
    </source>
</evidence>
<dbReference type="GO" id="GO:0016020">
    <property type="term" value="C:membrane"/>
    <property type="evidence" value="ECO:0007669"/>
    <property type="project" value="InterPro"/>
</dbReference>
<dbReference type="InterPro" id="IPR008952">
    <property type="entry name" value="Tetraspanin_EC2_sf"/>
</dbReference>
<dbReference type="SUPFAM" id="SSF48652">
    <property type="entry name" value="Tetraspanin"/>
    <property type="match status" value="1"/>
</dbReference>
<comment type="caution">
    <text evidence="3">The sequence shown here is derived from an EMBL/GenBank/DDBJ whole genome shotgun (WGS) entry which is preliminary data.</text>
</comment>
<keyword evidence="4" id="KW-1185">Reference proteome</keyword>
<evidence type="ECO:0000313" key="3">
    <source>
        <dbReference type="EMBL" id="RWA04864.1"/>
    </source>
</evidence>
<keyword evidence="2" id="KW-0812">Transmembrane</keyword>
<dbReference type="Proteomes" id="UP000286045">
    <property type="component" value="Unassembled WGS sequence"/>
</dbReference>
<feature type="region of interest" description="Disordered" evidence="1">
    <location>
        <begin position="218"/>
        <end position="276"/>
    </location>
</feature>
<keyword evidence="2" id="KW-0472">Membrane</keyword>
<feature type="transmembrane region" description="Helical" evidence="2">
    <location>
        <begin position="158"/>
        <end position="178"/>
    </location>
</feature>
<name>A0A439CRQ6_9PEZI</name>
<evidence type="ECO:0000313" key="4">
    <source>
        <dbReference type="Proteomes" id="UP000286045"/>
    </source>
</evidence>
<dbReference type="EMBL" id="RYZI01000507">
    <property type="protein sequence ID" value="RWA04864.1"/>
    <property type="molecule type" value="Genomic_DNA"/>
</dbReference>
<feature type="compositionally biased region" description="Basic and acidic residues" evidence="1">
    <location>
        <begin position="267"/>
        <end position="276"/>
    </location>
</feature>
<accession>A0A439CRQ6</accession>
<dbReference type="AlphaFoldDB" id="A0A439CRQ6"/>
<sequence length="276" mass="30136">MTLVDDSFNRYVQVTASTLSLPVSPGATVLTILLPLFAVANIFFTPVLNRLTGPSIFRQLLLPALHVLQGGITVIIATLAAQGFTPGHALDCSLEGSWQQLWSNHDGRAIERIQNAFDCCGLRTIKDRTWPQDHCPEIYKRDTSCGGPWRASMQRTSGLQFAVVVLAGIVQVAHLIYLRQSGGRGNIVRDFKYLPQRVEAGESASDNASDSASVGERLIEEPYHDHDDEGISVDQSPPSSAPPPARPARDEAPHRVVPSGLGGVRYEANEWRSDDE</sequence>
<feature type="compositionally biased region" description="Basic and acidic residues" evidence="1">
    <location>
        <begin position="218"/>
        <end position="229"/>
    </location>
</feature>
<gene>
    <name evidence="3" type="ORF">EKO27_g10234</name>
</gene>
<proteinExistence type="predicted"/>
<organism evidence="3 4">
    <name type="scientific">Xylaria grammica</name>
    <dbReference type="NCBI Taxonomy" id="363999"/>
    <lineage>
        <taxon>Eukaryota</taxon>
        <taxon>Fungi</taxon>
        <taxon>Dikarya</taxon>
        <taxon>Ascomycota</taxon>
        <taxon>Pezizomycotina</taxon>
        <taxon>Sordariomycetes</taxon>
        <taxon>Xylariomycetidae</taxon>
        <taxon>Xylariales</taxon>
        <taxon>Xylariaceae</taxon>
        <taxon>Xylaria</taxon>
    </lineage>
</organism>
<reference evidence="3 4" key="1">
    <citation type="submission" date="2018-12" db="EMBL/GenBank/DDBJ databases">
        <title>Draft genome sequence of Xylaria grammica IHI A82.</title>
        <authorList>
            <person name="Buettner E."/>
            <person name="Kellner H."/>
        </authorList>
    </citation>
    <scope>NUCLEOTIDE SEQUENCE [LARGE SCALE GENOMIC DNA]</scope>
    <source>
        <strain evidence="3 4">IHI A82</strain>
    </source>
</reference>